<dbReference type="SUPFAM" id="SSF56281">
    <property type="entry name" value="Metallo-hydrolase/oxidoreductase"/>
    <property type="match status" value="1"/>
</dbReference>
<evidence type="ECO:0000313" key="3">
    <source>
        <dbReference type="Proteomes" id="UP000294919"/>
    </source>
</evidence>
<dbReference type="InterPro" id="IPR001279">
    <property type="entry name" value="Metallo-B-lactamas"/>
</dbReference>
<gene>
    <name evidence="2" type="ORF">EV214_13923</name>
</gene>
<dbReference type="PANTHER" id="PTHR46018:SF4">
    <property type="entry name" value="METALLO-HYDROLASE YHFI-RELATED"/>
    <property type="match status" value="1"/>
</dbReference>
<dbReference type="RefSeq" id="WP_132248030.1">
    <property type="nucleotide sequence ID" value="NZ_SLWV01000039.1"/>
</dbReference>
<keyword evidence="3" id="KW-1185">Reference proteome</keyword>
<dbReference type="OrthoDB" id="9800940at2"/>
<dbReference type="Pfam" id="PF12706">
    <property type="entry name" value="Lactamase_B_2"/>
    <property type="match status" value="1"/>
</dbReference>
<protein>
    <submittedName>
        <fullName evidence="2">Ribonuclease BN (tRNA processing enzyme)</fullName>
    </submittedName>
</protein>
<dbReference type="CDD" id="cd07716">
    <property type="entry name" value="RNaseZ_short-form-like_MBL-fold"/>
    <property type="match status" value="1"/>
</dbReference>
<dbReference type="AlphaFoldDB" id="A0A4V6NP73"/>
<dbReference type="Proteomes" id="UP000294919">
    <property type="component" value="Unassembled WGS sequence"/>
</dbReference>
<accession>A0A4V6NP73</accession>
<evidence type="ECO:0000259" key="1">
    <source>
        <dbReference type="SMART" id="SM00849"/>
    </source>
</evidence>
<reference evidence="2 3" key="1">
    <citation type="submission" date="2019-03" db="EMBL/GenBank/DDBJ databases">
        <title>Genomic Encyclopedia of Type Strains, Phase IV (KMG-IV): sequencing the most valuable type-strain genomes for metagenomic binning, comparative biology and taxonomic classification.</title>
        <authorList>
            <person name="Goeker M."/>
        </authorList>
    </citation>
    <scope>NUCLEOTIDE SEQUENCE [LARGE SCALE GENOMIC DNA]</scope>
    <source>
        <strain evidence="2 3">DSM 102940</strain>
    </source>
</reference>
<sequence>MKITTIGYWGAYPAANEATSGYLLQSEGENILIDCGSGVLSNMQNYIELVALDAVILSHYHADHMADIYTLQYAMRILMDLKKRKKPLHIYGHAEDKEFEKLHYYDYTIANAIDERKPLKLGELTIFFNRNVHSDTCFSMRIEKKNKKIVYTADTGWDDTLIKFADKADLLICESSLYNENVGTITGHLSAGEAGKIAAMADVKQLVLSHLPHFGEHDDLLKQARENFDGKIEMAKTGMNWRL</sequence>
<feature type="domain" description="Metallo-beta-lactamase" evidence="1">
    <location>
        <begin position="18"/>
        <end position="188"/>
    </location>
</feature>
<dbReference type="EMBL" id="SLWV01000039">
    <property type="protein sequence ID" value="TCO68820.1"/>
    <property type="molecule type" value="Genomic_DNA"/>
</dbReference>
<dbReference type="Gene3D" id="3.60.15.10">
    <property type="entry name" value="Ribonuclease Z/Hydroxyacylglutathione hydrolase-like"/>
    <property type="match status" value="1"/>
</dbReference>
<organism evidence="2 3">
    <name type="scientific">Marinisporobacter balticus</name>
    <dbReference type="NCBI Taxonomy" id="2018667"/>
    <lineage>
        <taxon>Bacteria</taxon>
        <taxon>Bacillati</taxon>
        <taxon>Bacillota</taxon>
        <taxon>Clostridia</taxon>
        <taxon>Peptostreptococcales</taxon>
        <taxon>Thermotaleaceae</taxon>
        <taxon>Marinisporobacter</taxon>
    </lineage>
</organism>
<dbReference type="InterPro" id="IPR036866">
    <property type="entry name" value="RibonucZ/Hydroxyglut_hydro"/>
</dbReference>
<dbReference type="SMART" id="SM00849">
    <property type="entry name" value="Lactamase_B"/>
    <property type="match status" value="1"/>
</dbReference>
<name>A0A4V6NP73_9FIRM</name>
<proteinExistence type="predicted"/>
<evidence type="ECO:0000313" key="2">
    <source>
        <dbReference type="EMBL" id="TCO68820.1"/>
    </source>
</evidence>
<comment type="caution">
    <text evidence="2">The sequence shown here is derived from an EMBL/GenBank/DDBJ whole genome shotgun (WGS) entry which is preliminary data.</text>
</comment>
<dbReference type="GO" id="GO:0042781">
    <property type="term" value="F:3'-tRNA processing endoribonuclease activity"/>
    <property type="evidence" value="ECO:0007669"/>
    <property type="project" value="TreeGrafter"/>
</dbReference>
<dbReference type="PANTHER" id="PTHR46018">
    <property type="entry name" value="ZINC PHOSPHODIESTERASE ELAC PROTEIN 1"/>
    <property type="match status" value="1"/>
</dbReference>